<evidence type="ECO:0000313" key="4">
    <source>
        <dbReference type="Proteomes" id="UP000183635"/>
    </source>
</evidence>
<proteinExistence type="predicted"/>
<evidence type="ECO:0000256" key="1">
    <source>
        <dbReference type="ARBA" id="ARBA00023172"/>
    </source>
</evidence>
<organism evidence="3 4">
    <name type="scientific">Paracoccus aminovorans</name>
    <dbReference type="NCBI Taxonomy" id="34004"/>
    <lineage>
        <taxon>Bacteria</taxon>
        <taxon>Pseudomonadati</taxon>
        <taxon>Pseudomonadota</taxon>
        <taxon>Alphaproteobacteria</taxon>
        <taxon>Rhodobacterales</taxon>
        <taxon>Paracoccaceae</taxon>
        <taxon>Paracoccus</taxon>
    </lineage>
</organism>
<dbReference type="Proteomes" id="UP000183635">
    <property type="component" value="Unassembled WGS sequence"/>
</dbReference>
<dbReference type="InterPro" id="IPR002104">
    <property type="entry name" value="Integrase_catalytic"/>
</dbReference>
<dbReference type="PROSITE" id="PS51898">
    <property type="entry name" value="TYR_RECOMBINASE"/>
    <property type="match status" value="1"/>
</dbReference>
<evidence type="ECO:0000259" key="2">
    <source>
        <dbReference type="PROSITE" id="PS51898"/>
    </source>
</evidence>
<dbReference type="InterPro" id="IPR011010">
    <property type="entry name" value="DNA_brk_join_enz"/>
</dbReference>
<dbReference type="EMBL" id="FOPU01000018">
    <property type="protein sequence ID" value="SFH55982.1"/>
    <property type="molecule type" value="Genomic_DNA"/>
</dbReference>
<dbReference type="GO" id="GO:0006310">
    <property type="term" value="P:DNA recombination"/>
    <property type="evidence" value="ECO:0007669"/>
    <property type="project" value="UniProtKB-KW"/>
</dbReference>
<evidence type="ECO:0000313" key="3">
    <source>
        <dbReference type="EMBL" id="SFH55982.1"/>
    </source>
</evidence>
<gene>
    <name evidence="3" type="ORF">SAMN04488021_11865</name>
</gene>
<accession>A0A1I3B195</accession>
<protein>
    <submittedName>
        <fullName evidence="3">Phage integrase family protein</fullName>
    </submittedName>
</protein>
<dbReference type="InterPro" id="IPR013762">
    <property type="entry name" value="Integrase-like_cat_sf"/>
</dbReference>
<dbReference type="GO" id="GO:0003677">
    <property type="term" value="F:DNA binding"/>
    <property type="evidence" value="ECO:0007669"/>
    <property type="project" value="InterPro"/>
</dbReference>
<dbReference type="Pfam" id="PF00589">
    <property type="entry name" value="Phage_integrase"/>
    <property type="match status" value="1"/>
</dbReference>
<reference evidence="3 4" key="1">
    <citation type="submission" date="2016-10" db="EMBL/GenBank/DDBJ databases">
        <authorList>
            <person name="de Groot N.N."/>
        </authorList>
    </citation>
    <scope>NUCLEOTIDE SEQUENCE [LARGE SCALE GENOMIC DNA]</scope>
    <source>
        <strain evidence="3 4">DSM 8537</strain>
    </source>
</reference>
<dbReference type="GO" id="GO:0015074">
    <property type="term" value="P:DNA integration"/>
    <property type="evidence" value="ECO:0007669"/>
    <property type="project" value="InterPro"/>
</dbReference>
<feature type="domain" description="Tyr recombinase" evidence="2">
    <location>
        <begin position="57"/>
        <end position="229"/>
    </location>
</feature>
<dbReference type="AlphaFoldDB" id="A0A1I3B195"/>
<keyword evidence="1" id="KW-0233">DNA recombination</keyword>
<sequence>MPRSAVIKLHDKLMATPGAADNLLKAISALYKWGIQREHVDCDNPTRDVKRNRKQTGGFEPWTADDIATFLAFHKPGTMARRALILAMSTTARRGDLCRLGRQNEFTRDGRVWLRWKQDKAPHGTVEMPMPTGLIDELHASSNMTYILNGYGAPFTVAGLGNKFREWAEAAGLKGRSLHGVRKGLSAILTSGGASSGEIDVLLGHEMGSSETRIYIRSAERALLAEQVVDRLDKIIPGTAK</sequence>
<name>A0A1I3B195_9RHOB</name>
<dbReference type="SUPFAM" id="SSF56349">
    <property type="entry name" value="DNA breaking-rejoining enzymes"/>
    <property type="match status" value="1"/>
</dbReference>
<keyword evidence="4" id="KW-1185">Reference proteome</keyword>
<dbReference type="STRING" id="34004.SAMN04488021_11865"/>
<dbReference type="Gene3D" id="1.10.443.10">
    <property type="entry name" value="Intergrase catalytic core"/>
    <property type="match status" value="1"/>
</dbReference>